<dbReference type="SUPFAM" id="SSF56784">
    <property type="entry name" value="HAD-like"/>
    <property type="match status" value="1"/>
</dbReference>
<evidence type="ECO:0000256" key="7">
    <source>
        <dbReference type="ARBA" id="ARBA00044926"/>
    </source>
</evidence>
<dbReference type="NCBIfam" id="TIGR01509">
    <property type="entry name" value="HAD-SF-IA-v3"/>
    <property type="match status" value="1"/>
</dbReference>
<dbReference type="GO" id="GO:0000287">
    <property type="term" value="F:magnesium ion binding"/>
    <property type="evidence" value="ECO:0007669"/>
    <property type="project" value="InterPro"/>
</dbReference>
<dbReference type="InterPro" id="IPR023214">
    <property type="entry name" value="HAD_sf"/>
</dbReference>
<feature type="site" description="Important for catalytic activity and assists the phosphoryl transfer reaction to Asp8 by balancing charge and orienting the reacting groups" evidence="13">
    <location>
        <position position="151"/>
    </location>
</feature>
<evidence type="ECO:0000256" key="3">
    <source>
        <dbReference type="ARBA" id="ARBA00022723"/>
    </source>
</evidence>
<dbReference type="AlphaFoldDB" id="A0A3N1XY50"/>
<feature type="binding site" evidence="12">
    <location>
        <position position="48"/>
    </location>
    <ligand>
        <name>Mg(2+)</name>
        <dbReference type="ChEBI" id="CHEBI:18420"/>
    </ligand>
</feature>
<evidence type="ECO:0000256" key="4">
    <source>
        <dbReference type="ARBA" id="ARBA00022842"/>
    </source>
</evidence>
<feature type="active site" description="Proton donor/acceptor" evidence="10">
    <location>
        <position position="48"/>
    </location>
</feature>
<feature type="binding site" evidence="11">
    <location>
        <position position="89"/>
    </location>
    <ligand>
        <name>substrate</name>
    </ligand>
</feature>
<feature type="site" description="Important for catalytic activity and assists the phosphoryl transfer reaction to Asp8 by balancing charge and orienting the reacting groups" evidence="13">
    <location>
        <position position="182"/>
    </location>
</feature>
<evidence type="ECO:0000256" key="1">
    <source>
        <dbReference type="ARBA" id="ARBA00006171"/>
    </source>
</evidence>
<accession>A0A3N1XY50</accession>
<evidence type="ECO:0000256" key="2">
    <source>
        <dbReference type="ARBA" id="ARBA00022553"/>
    </source>
</evidence>
<evidence type="ECO:0000313" key="15">
    <source>
        <dbReference type="Proteomes" id="UP000273083"/>
    </source>
</evidence>
<keyword evidence="5" id="KW-0413">Isomerase</keyword>
<evidence type="ECO:0000256" key="9">
    <source>
        <dbReference type="ARBA" id="ARBA00044991"/>
    </source>
</evidence>
<dbReference type="PANTHER" id="PTHR46193">
    <property type="entry name" value="6-PHOSPHOGLUCONATE PHOSPHATASE"/>
    <property type="match status" value="1"/>
</dbReference>
<dbReference type="NCBIfam" id="TIGR01549">
    <property type="entry name" value="HAD-SF-IA-v1"/>
    <property type="match status" value="1"/>
</dbReference>
<dbReference type="Proteomes" id="UP000273083">
    <property type="component" value="Unassembled WGS sequence"/>
</dbReference>
<feature type="active site" description="Nucleophile" evidence="10">
    <location>
        <position position="46"/>
    </location>
</feature>
<dbReference type="SFLD" id="SFLDS00003">
    <property type="entry name" value="Haloacid_Dehalogenase"/>
    <property type="match status" value="1"/>
</dbReference>
<feature type="binding site" evidence="12">
    <location>
        <position position="46"/>
    </location>
    <ligand>
        <name>Mg(2+)</name>
        <dbReference type="ChEBI" id="CHEBI:18420"/>
    </ligand>
</feature>
<keyword evidence="3 12" id="KW-0479">Metal-binding</keyword>
<evidence type="ECO:0000256" key="10">
    <source>
        <dbReference type="PIRSR" id="PIRSR610972-1"/>
    </source>
</evidence>
<dbReference type="CDD" id="cd02598">
    <property type="entry name" value="HAD_BPGM"/>
    <property type="match status" value="1"/>
</dbReference>
<dbReference type="NCBIfam" id="TIGR01990">
    <property type="entry name" value="bPGM"/>
    <property type="match status" value="1"/>
</dbReference>
<feature type="binding site" evidence="12">
    <location>
        <position position="207"/>
    </location>
    <ligand>
        <name>Mg(2+)</name>
        <dbReference type="ChEBI" id="CHEBI:18420"/>
    </ligand>
</feature>
<protein>
    <recommendedName>
        <fullName evidence="9">Beta-phosphoglucomutase</fullName>
        <ecNumber evidence="8">5.4.2.6</ecNumber>
    </recommendedName>
</protein>
<reference evidence="14 15" key="1">
    <citation type="submission" date="2018-11" db="EMBL/GenBank/DDBJ databases">
        <title>Genomic Encyclopedia of Type Strains, Phase IV (KMG-IV): sequencing the most valuable type-strain genomes for metagenomic binning, comparative biology and taxonomic classification.</title>
        <authorList>
            <person name="Goeker M."/>
        </authorList>
    </citation>
    <scope>NUCLEOTIDE SEQUENCE [LARGE SCALE GENOMIC DNA]</scope>
    <source>
        <strain evidence="14 15">DSM 26537</strain>
    </source>
</reference>
<organism evidence="14 15">
    <name type="scientific">Mobilisporobacter senegalensis</name>
    <dbReference type="NCBI Taxonomy" id="1329262"/>
    <lineage>
        <taxon>Bacteria</taxon>
        <taxon>Bacillati</taxon>
        <taxon>Bacillota</taxon>
        <taxon>Clostridia</taxon>
        <taxon>Lachnospirales</taxon>
        <taxon>Lachnospiraceae</taxon>
        <taxon>Mobilisporobacter</taxon>
    </lineage>
</organism>
<keyword evidence="4 12" id="KW-0460">Magnesium</keyword>
<dbReference type="EC" id="5.4.2.6" evidence="8"/>
<comment type="similarity">
    <text evidence="1">Belongs to the HAD-like hydrolase superfamily. CbbY/CbbZ/Gph/YieH family.</text>
</comment>
<dbReference type="EMBL" id="RJVG01000001">
    <property type="protein sequence ID" value="ROR31524.1"/>
    <property type="molecule type" value="Genomic_DNA"/>
</dbReference>
<evidence type="ECO:0000256" key="8">
    <source>
        <dbReference type="ARBA" id="ARBA00044968"/>
    </source>
</evidence>
<dbReference type="InterPro" id="IPR010972">
    <property type="entry name" value="Beta-PGM"/>
</dbReference>
<gene>
    <name evidence="14" type="ORF">EDD66_101141</name>
</gene>
<dbReference type="NCBIfam" id="TIGR02009">
    <property type="entry name" value="PGMB-YQAB-SF"/>
    <property type="match status" value="1"/>
</dbReference>
<comment type="cofactor">
    <cofactor evidence="12">
        <name>Mg(2+)</name>
        <dbReference type="ChEBI" id="CHEBI:18420"/>
    </cofactor>
    <text evidence="12">Binds 2 magnesium ions per subunit.</text>
</comment>
<dbReference type="Gene3D" id="1.10.150.240">
    <property type="entry name" value="Putative phosphatase, domain 2"/>
    <property type="match status" value="1"/>
</dbReference>
<dbReference type="Gene3D" id="3.40.50.1000">
    <property type="entry name" value="HAD superfamily/HAD-like"/>
    <property type="match status" value="1"/>
</dbReference>
<feature type="binding site" evidence="11">
    <location>
        <position position="62"/>
    </location>
    <ligand>
        <name>substrate</name>
    </ligand>
</feature>
<feature type="binding site" evidence="11">
    <location>
        <begin position="151"/>
        <end position="155"/>
    </location>
    <ligand>
        <name>substrate</name>
    </ligand>
</feature>
<feature type="binding site" evidence="11">
    <location>
        <position position="182"/>
    </location>
    <ligand>
        <name>substrate</name>
    </ligand>
</feature>
<evidence type="ECO:0000313" key="14">
    <source>
        <dbReference type="EMBL" id="ROR31524.1"/>
    </source>
</evidence>
<comment type="caution">
    <text evidence="14">The sequence shown here is derived from an EMBL/GenBank/DDBJ whole genome shotgun (WGS) entry which is preliminary data.</text>
</comment>
<dbReference type="PANTHER" id="PTHR46193:SF18">
    <property type="entry name" value="HEXITOL PHOSPHATASE B"/>
    <property type="match status" value="1"/>
</dbReference>
<feature type="binding site" evidence="11">
    <location>
        <begin position="81"/>
        <end position="86"/>
    </location>
    <ligand>
        <name>substrate</name>
    </ligand>
</feature>
<name>A0A3N1XY50_9FIRM</name>
<evidence type="ECO:0000256" key="12">
    <source>
        <dbReference type="PIRSR" id="PIRSR610972-3"/>
    </source>
</evidence>
<keyword evidence="6" id="KW-0119">Carbohydrate metabolism</keyword>
<dbReference type="InterPro" id="IPR023198">
    <property type="entry name" value="PGP-like_dom2"/>
</dbReference>
<feature type="binding site" evidence="11">
    <location>
        <position position="113"/>
    </location>
    <ligand>
        <name>substrate</name>
    </ligand>
</feature>
<evidence type="ECO:0000256" key="13">
    <source>
        <dbReference type="PIRSR" id="PIRSR610972-4"/>
    </source>
</evidence>
<feature type="binding site" evidence="11">
    <location>
        <begin position="46"/>
        <end position="48"/>
    </location>
    <ligand>
        <name>substrate</name>
    </ligand>
</feature>
<evidence type="ECO:0000256" key="6">
    <source>
        <dbReference type="ARBA" id="ARBA00023277"/>
    </source>
</evidence>
<sequence>MSNRQISTKQQHKQYGIFYHSVNLSIMTSSFNKKGLHMKYKGIIFDLDGVICHTDKYHYLAWKQLADKLGIYFDEKINNRLRGVSRMDSLEIILENYNGSLTATEKENYSEEKNNIYKRLLEDMSPSDLSKEVKDTLDQLKEDGLKLAIGSSSKNARYILEQLGLEGYFDAISDGNNIEKSKPDPEVFLKACEYLGLSPKECLVVEDAKSGLEAAIEGGMDQAAIGDAVYTQLATYDLATFSDLLKCIR</sequence>
<dbReference type="InterPro" id="IPR051600">
    <property type="entry name" value="Beta-PGM-like"/>
</dbReference>
<evidence type="ECO:0000256" key="5">
    <source>
        <dbReference type="ARBA" id="ARBA00023235"/>
    </source>
</evidence>
<keyword evidence="15" id="KW-1185">Reference proteome</keyword>
<dbReference type="InterPro" id="IPR010976">
    <property type="entry name" value="B-phosphoglucomutase_hydrolase"/>
</dbReference>
<proteinExistence type="inferred from homology"/>
<comment type="catalytic activity">
    <reaction evidence="7">
        <text>beta-D-glucose 1-phosphate = beta-D-glucose 6-phosphate</text>
        <dbReference type="Rhea" id="RHEA:20113"/>
        <dbReference type="ChEBI" id="CHEBI:57684"/>
        <dbReference type="ChEBI" id="CHEBI:58247"/>
        <dbReference type="EC" id="5.4.2.6"/>
    </reaction>
</comment>
<feature type="binding site" evidence="12">
    <location>
        <position position="206"/>
    </location>
    <ligand>
        <name>Mg(2+)</name>
        <dbReference type="ChEBI" id="CHEBI:18420"/>
    </ligand>
</feature>
<dbReference type="SFLD" id="SFLDG01129">
    <property type="entry name" value="C1.5:_HAD__Beta-PGM__Phosphata"/>
    <property type="match status" value="1"/>
</dbReference>
<dbReference type="GO" id="GO:0008801">
    <property type="term" value="F:beta-phosphoglucomutase activity"/>
    <property type="evidence" value="ECO:0007669"/>
    <property type="project" value="UniProtKB-EC"/>
</dbReference>
<keyword evidence="2" id="KW-0597">Phosphoprotein</keyword>
<dbReference type="InterPro" id="IPR036412">
    <property type="entry name" value="HAD-like_sf"/>
</dbReference>
<dbReference type="InterPro" id="IPR006439">
    <property type="entry name" value="HAD-SF_hydro_IA"/>
</dbReference>
<dbReference type="SFLD" id="SFLDG01135">
    <property type="entry name" value="C1.5.6:_HAD__Beta-PGM__Phospha"/>
    <property type="match status" value="1"/>
</dbReference>
<dbReference type="GO" id="GO:0005975">
    <property type="term" value="P:carbohydrate metabolic process"/>
    <property type="evidence" value="ECO:0007669"/>
    <property type="project" value="InterPro"/>
</dbReference>
<dbReference type="Pfam" id="PF00702">
    <property type="entry name" value="Hydrolase"/>
    <property type="match status" value="1"/>
</dbReference>
<evidence type="ECO:0000256" key="11">
    <source>
        <dbReference type="PIRSR" id="PIRSR610972-2"/>
    </source>
</evidence>